<protein>
    <submittedName>
        <fullName evidence="1">Uncharacterized protein</fullName>
    </submittedName>
</protein>
<evidence type="ECO:0000313" key="1">
    <source>
        <dbReference type="EMBL" id="MXU86337.1"/>
    </source>
</evidence>
<name>A0A6B0UB33_IXORI</name>
<dbReference type="EMBL" id="GIFC01004254">
    <property type="protein sequence ID" value="MXU86337.1"/>
    <property type="molecule type" value="Transcribed_RNA"/>
</dbReference>
<dbReference type="AlphaFoldDB" id="A0A6B0UB33"/>
<sequence length="90" mass="10855">MAQISLKPKLQNDYEAFQERNHLIEIERRDVANLRRDQVKRSLCKSHPVLFLVSKDIMYWPNKRQAIGRYRCRTRVRGEPFQADVKEKIQ</sequence>
<accession>A0A6B0UB33</accession>
<organism evidence="1">
    <name type="scientific">Ixodes ricinus</name>
    <name type="common">Common tick</name>
    <name type="synonym">Acarus ricinus</name>
    <dbReference type="NCBI Taxonomy" id="34613"/>
    <lineage>
        <taxon>Eukaryota</taxon>
        <taxon>Metazoa</taxon>
        <taxon>Ecdysozoa</taxon>
        <taxon>Arthropoda</taxon>
        <taxon>Chelicerata</taxon>
        <taxon>Arachnida</taxon>
        <taxon>Acari</taxon>
        <taxon>Parasitiformes</taxon>
        <taxon>Ixodida</taxon>
        <taxon>Ixodoidea</taxon>
        <taxon>Ixodidae</taxon>
        <taxon>Ixodinae</taxon>
        <taxon>Ixodes</taxon>
    </lineage>
</organism>
<reference evidence="1" key="1">
    <citation type="submission" date="2019-12" db="EMBL/GenBank/DDBJ databases">
        <title>An insight into the sialome of adult female Ixodes ricinus ticks feeding for 6 days.</title>
        <authorList>
            <person name="Perner J."/>
            <person name="Ribeiro J.M.C."/>
        </authorList>
    </citation>
    <scope>NUCLEOTIDE SEQUENCE</scope>
    <source>
        <strain evidence="1">Semi-engorged</strain>
        <tissue evidence="1">Salivary glands</tissue>
    </source>
</reference>
<proteinExistence type="predicted"/>